<dbReference type="Proteomes" id="UP000006729">
    <property type="component" value="Chromosome 8"/>
</dbReference>
<proteinExistence type="predicted"/>
<organism evidence="2 3">
    <name type="scientific">Populus trichocarpa</name>
    <name type="common">Western balsam poplar</name>
    <name type="synonym">Populus balsamifera subsp. trichocarpa</name>
    <dbReference type="NCBI Taxonomy" id="3694"/>
    <lineage>
        <taxon>Eukaryota</taxon>
        <taxon>Viridiplantae</taxon>
        <taxon>Streptophyta</taxon>
        <taxon>Embryophyta</taxon>
        <taxon>Tracheophyta</taxon>
        <taxon>Spermatophyta</taxon>
        <taxon>Magnoliopsida</taxon>
        <taxon>eudicotyledons</taxon>
        <taxon>Gunneridae</taxon>
        <taxon>Pentapetalae</taxon>
        <taxon>rosids</taxon>
        <taxon>fabids</taxon>
        <taxon>Malpighiales</taxon>
        <taxon>Salicaceae</taxon>
        <taxon>Saliceae</taxon>
        <taxon>Populus</taxon>
    </lineage>
</organism>
<dbReference type="InParanoid" id="A0A2K1ZIZ6"/>
<protein>
    <recommendedName>
        <fullName evidence="4">Secreted protein</fullName>
    </recommendedName>
</protein>
<evidence type="ECO:0000313" key="3">
    <source>
        <dbReference type="Proteomes" id="UP000006729"/>
    </source>
</evidence>
<sequence length="82" mass="8888">MRASLCIKGLILCFFLKTKSFCSNQLPCLLSTIYNSPFLPSPVILLRPGLLLIAVSPPGIDVLPSTVLSASNCWVGLLKVKR</sequence>
<reference evidence="2 3" key="1">
    <citation type="journal article" date="2006" name="Science">
        <title>The genome of black cottonwood, Populus trichocarpa (Torr. &amp; Gray).</title>
        <authorList>
            <person name="Tuskan G.A."/>
            <person name="Difazio S."/>
            <person name="Jansson S."/>
            <person name="Bohlmann J."/>
            <person name="Grigoriev I."/>
            <person name="Hellsten U."/>
            <person name="Putnam N."/>
            <person name="Ralph S."/>
            <person name="Rombauts S."/>
            <person name="Salamov A."/>
            <person name="Schein J."/>
            <person name="Sterck L."/>
            <person name="Aerts A."/>
            <person name="Bhalerao R.R."/>
            <person name="Bhalerao R.P."/>
            <person name="Blaudez D."/>
            <person name="Boerjan W."/>
            <person name="Brun A."/>
            <person name="Brunner A."/>
            <person name="Busov V."/>
            <person name="Campbell M."/>
            <person name="Carlson J."/>
            <person name="Chalot M."/>
            <person name="Chapman J."/>
            <person name="Chen G.L."/>
            <person name="Cooper D."/>
            <person name="Coutinho P.M."/>
            <person name="Couturier J."/>
            <person name="Covert S."/>
            <person name="Cronk Q."/>
            <person name="Cunningham R."/>
            <person name="Davis J."/>
            <person name="Degroeve S."/>
            <person name="Dejardin A."/>
            <person name="Depamphilis C."/>
            <person name="Detter J."/>
            <person name="Dirks B."/>
            <person name="Dubchak I."/>
            <person name="Duplessis S."/>
            <person name="Ehlting J."/>
            <person name="Ellis B."/>
            <person name="Gendler K."/>
            <person name="Goodstein D."/>
            <person name="Gribskov M."/>
            <person name="Grimwood J."/>
            <person name="Groover A."/>
            <person name="Gunter L."/>
            <person name="Hamberger B."/>
            <person name="Heinze B."/>
            <person name="Helariutta Y."/>
            <person name="Henrissat B."/>
            <person name="Holligan D."/>
            <person name="Holt R."/>
            <person name="Huang W."/>
            <person name="Islam-Faridi N."/>
            <person name="Jones S."/>
            <person name="Jones-Rhoades M."/>
            <person name="Jorgensen R."/>
            <person name="Joshi C."/>
            <person name="Kangasjarvi J."/>
            <person name="Karlsson J."/>
            <person name="Kelleher C."/>
            <person name="Kirkpatrick R."/>
            <person name="Kirst M."/>
            <person name="Kohler A."/>
            <person name="Kalluri U."/>
            <person name="Larimer F."/>
            <person name="Leebens-Mack J."/>
            <person name="Leple J.C."/>
            <person name="Locascio P."/>
            <person name="Lou Y."/>
            <person name="Lucas S."/>
            <person name="Martin F."/>
            <person name="Montanini B."/>
            <person name="Napoli C."/>
            <person name="Nelson D.R."/>
            <person name="Nelson C."/>
            <person name="Nieminen K."/>
            <person name="Nilsson O."/>
            <person name="Pereda V."/>
            <person name="Peter G."/>
            <person name="Philippe R."/>
            <person name="Pilate G."/>
            <person name="Poliakov A."/>
            <person name="Razumovskaya J."/>
            <person name="Richardson P."/>
            <person name="Rinaldi C."/>
            <person name="Ritland K."/>
            <person name="Rouze P."/>
            <person name="Ryaboy D."/>
            <person name="Schmutz J."/>
            <person name="Schrader J."/>
            <person name="Segerman B."/>
            <person name="Shin H."/>
            <person name="Siddiqui A."/>
            <person name="Sterky F."/>
            <person name="Terry A."/>
            <person name="Tsai C.J."/>
            <person name="Uberbacher E."/>
            <person name="Unneberg P."/>
            <person name="Vahala J."/>
            <person name="Wall K."/>
            <person name="Wessler S."/>
            <person name="Yang G."/>
            <person name="Yin T."/>
            <person name="Douglas C."/>
            <person name="Marra M."/>
            <person name="Sandberg G."/>
            <person name="Van de Peer Y."/>
            <person name="Rokhsar D."/>
        </authorList>
    </citation>
    <scope>NUCLEOTIDE SEQUENCE [LARGE SCALE GENOMIC DNA]</scope>
    <source>
        <strain evidence="3">cv. Nisqually</strain>
    </source>
</reference>
<gene>
    <name evidence="2" type="ORF">POPTR_008G175900</name>
</gene>
<evidence type="ECO:0008006" key="4">
    <source>
        <dbReference type="Google" id="ProtNLM"/>
    </source>
</evidence>
<name>A0A2K1ZIZ6_POPTR</name>
<accession>A0A2K1ZIZ6</accession>
<feature type="signal peptide" evidence="1">
    <location>
        <begin position="1"/>
        <end position="20"/>
    </location>
</feature>
<evidence type="ECO:0000313" key="2">
    <source>
        <dbReference type="EMBL" id="PNT25253.1"/>
    </source>
</evidence>
<keyword evidence="3" id="KW-1185">Reference proteome</keyword>
<feature type="chain" id="PRO_5014476942" description="Secreted protein" evidence="1">
    <location>
        <begin position="21"/>
        <end position="82"/>
    </location>
</feature>
<evidence type="ECO:0000256" key="1">
    <source>
        <dbReference type="SAM" id="SignalP"/>
    </source>
</evidence>
<dbReference type="EMBL" id="CM009297">
    <property type="protein sequence ID" value="PNT25253.1"/>
    <property type="molecule type" value="Genomic_DNA"/>
</dbReference>
<dbReference type="AlphaFoldDB" id="A0A2K1ZIZ6"/>
<keyword evidence="1" id="KW-0732">Signal</keyword>